<evidence type="ECO:0008006" key="5">
    <source>
        <dbReference type="Google" id="ProtNLM"/>
    </source>
</evidence>
<name>A0A8T1HGN5_9STRA</name>
<feature type="signal peptide" evidence="2">
    <location>
        <begin position="1"/>
        <end position="17"/>
    </location>
</feature>
<proteinExistence type="predicted"/>
<comment type="caution">
    <text evidence="3">The sequence shown here is derived from an EMBL/GenBank/DDBJ whole genome shotgun (WGS) entry which is preliminary data.</text>
</comment>
<sequence length="103" mass="10383">MKISVILFAAVLLCANAATNVAQQQTPAPTDPPALIIPVQLAPTPTVTIAKPGASTWAPSTSISTEGSKAPTPSPTTEEGTEAPTPAPSVVEDTPAPRKEASL</sequence>
<gene>
    <name evidence="3" type="ORF">PC129_g17540</name>
</gene>
<dbReference type="AlphaFoldDB" id="A0A8T1HGN5"/>
<keyword evidence="2" id="KW-0732">Signal</keyword>
<dbReference type="Proteomes" id="UP000760860">
    <property type="component" value="Unassembled WGS sequence"/>
</dbReference>
<protein>
    <recommendedName>
        <fullName evidence="5">RxLR effector protein</fullName>
    </recommendedName>
</protein>
<evidence type="ECO:0000313" key="3">
    <source>
        <dbReference type="EMBL" id="KAG3211483.1"/>
    </source>
</evidence>
<feature type="compositionally biased region" description="Polar residues" evidence="1">
    <location>
        <begin position="57"/>
        <end position="67"/>
    </location>
</feature>
<feature type="compositionally biased region" description="Low complexity" evidence="1">
    <location>
        <begin position="75"/>
        <end position="84"/>
    </location>
</feature>
<feature type="region of interest" description="Disordered" evidence="1">
    <location>
        <begin position="50"/>
        <end position="103"/>
    </location>
</feature>
<feature type="chain" id="PRO_5035731006" description="RxLR effector protein" evidence="2">
    <location>
        <begin position="18"/>
        <end position="103"/>
    </location>
</feature>
<accession>A0A8T1HGN5</accession>
<dbReference type="EMBL" id="RCMV01000949">
    <property type="protein sequence ID" value="KAG3211483.1"/>
    <property type="molecule type" value="Genomic_DNA"/>
</dbReference>
<evidence type="ECO:0000256" key="1">
    <source>
        <dbReference type="SAM" id="MobiDB-lite"/>
    </source>
</evidence>
<evidence type="ECO:0000313" key="4">
    <source>
        <dbReference type="Proteomes" id="UP000760860"/>
    </source>
</evidence>
<reference evidence="3" key="1">
    <citation type="submission" date="2018-05" db="EMBL/GenBank/DDBJ databases">
        <title>Effector identification in a new, highly contiguous assembly of the strawberry crown rot pathogen Phytophthora cactorum.</title>
        <authorList>
            <person name="Armitage A.D."/>
            <person name="Nellist C.F."/>
            <person name="Bates H."/>
            <person name="Vickerstaff R.J."/>
            <person name="Harrison R.J."/>
        </authorList>
    </citation>
    <scope>NUCLEOTIDE SEQUENCE</scope>
    <source>
        <strain evidence="3">P421</strain>
    </source>
</reference>
<organism evidence="3 4">
    <name type="scientific">Phytophthora cactorum</name>
    <dbReference type="NCBI Taxonomy" id="29920"/>
    <lineage>
        <taxon>Eukaryota</taxon>
        <taxon>Sar</taxon>
        <taxon>Stramenopiles</taxon>
        <taxon>Oomycota</taxon>
        <taxon>Peronosporomycetes</taxon>
        <taxon>Peronosporales</taxon>
        <taxon>Peronosporaceae</taxon>
        <taxon>Phytophthora</taxon>
    </lineage>
</organism>
<evidence type="ECO:0000256" key="2">
    <source>
        <dbReference type="SAM" id="SignalP"/>
    </source>
</evidence>